<reference evidence="1" key="1">
    <citation type="submission" date="2021-11" db="EMBL/GenBank/DDBJ databases">
        <title>Fusarium solani-melongenae Genome sequencing and assembly.</title>
        <authorList>
            <person name="Xie S."/>
            <person name="Huang L."/>
            <person name="Zhang X."/>
        </authorList>
    </citation>
    <scope>NUCLEOTIDE SEQUENCE</scope>
    <source>
        <strain evidence="1">CRI 24-3</strain>
    </source>
</reference>
<evidence type="ECO:0000313" key="1">
    <source>
        <dbReference type="EMBL" id="UPL02298.1"/>
    </source>
</evidence>
<sequence>MAPDLFPGFTRQFIQTPDGASIFVRAKIDSGKPPLLLLHGFPQTHAEFHPIIPSLLPHFSIVLIDLRGYGASSVVPSTNGSGYSKRLMAQDCASVMAQLGYEKFTLIGHDRGARVAYRLAFDQPQTLVKVVVVDIIPTAAMYRGFGDVHAGLRAYHWLFLAQPAPFPETMIKGTDNGKGFLEHTLATWTKKRSLADFDEAALEEYKDAYCSEERIHSTCEDYRAGAFLDRTYDEQELELGRKIETPMLAVWGSTGLFAEAMAAKAEGPLEAWKKYASNVQGKGLECGHFVVEEDPEGLVEALLEFLL</sequence>
<gene>
    <name evidence="1" type="ORF">LCI18_013232</name>
</gene>
<name>A0ACD3ZMY0_FUSSC</name>
<accession>A0ACD3ZMY0</accession>
<keyword evidence="2" id="KW-1185">Reference proteome</keyword>
<dbReference type="Proteomes" id="UP000830768">
    <property type="component" value="Chromosome 11"/>
</dbReference>
<dbReference type="EMBL" id="CP090039">
    <property type="protein sequence ID" value="UPL02298.1"/>
    <property type="molecule type" value="Genomic_DNA"/>
</dbReference>
<proteinExistence type="predicted"/>
<protein>
    <submittedName>
        <fullName evidence="1">Uncharacterized protein</fullName>
    </submittedName>
</protein>
<organism evidence="1 2">
    <name type="scientific">Fusarium solani subsp. cucurbitae</name>
    <name type="common">Neocosmosporum cucurbitae</name>
    <dbReference type="NCBI Taxonomy" id="2747967"/>
    <lineage>
        <taxon>Eukaryota</taxon>
        <taxon>Fungi</taxon>
        <taxon>Dikarya</taxon>
        <taxon>Ascomycota</taxon>
        <taxon>Pezizomycotina</taxon>
        <taxon>Sordariomycetes</taxon>
        <taxon>Hypocreomycetidae</taxon>
        <taxon>Hypocreales</taxon>
        <taxon>Nectriaceae</taxon>
        <taxon>Fusarium</taxon>
        <taxon>Fusarium solani species complex</taxon>
    </lineage>
</organism>
<evidence type="ECO:0000313" key="2">
    <source>
        <dbReference type="Proteomes" id="UP000830768"/>
    </source>
</evidence>